<feature type="domain" description="Mannosylglycerate hydrolase MGH1-like glycoside hydrolase" evidence="4">
    <location>
        <begin position="85"/>
        <end position="382"/>
    </location>
</feature>
<evidence type="ECO:0000256" key="2">
    <source>
        <dbReference type="SAM" id="Phobius"/>
    </source>
</evidence>
<reference evidence="5" key="1">
    <citation type="journal article" date="2011" name="PLoS Biol.">
        <title>Gene gain and loss during evolution of obligate parasitism in the white rust pathogen of Arabidopsis thaliana.</title>
        <authorList>
            <person name="Kemen E."/>
            <person name="Gardiner A."/>
            <person name="Schultz-Larsen T."/>
            <person name="Kemen A.C."/>
            <person name="Balmuth A.L."/>
            <person name="Robert-Seilaniantz A."/>
            <person name="Bailey K."/>
            <person name="Holub E."/>
            <person name="Studholme D.J."/>
            <person name="Maclean D."/>
            <person name="Jones J.D."/>
        </authorList>
    </citation>
    <scope>NUCLEOTIDE SEQUENCE</scope>
</reference>
<dbReference type="InterPro" id="IPR054491">
    <property type="entry name" value="MGH1-like_GH"/>
</dbReference>
<gene>
    <name evidence="5" type="primary">AlNc14C6G869</name>
    <name evidence="5" type="ORF">ALNC14_009700</name>
</gene>
<feature type="transmembrane region" description="Helical" evidence="2">
    <location>
        <begin position="581"/>
        <end position="609"/>
    </location>
</feature>
<feature type="region of interest" description="Disordered" evidence="1">
    <location>
        <begin position="616"/>
        <end position="687"/>
    </location>
</feature>
<keyword evidence="2" id="KW-0812">Transmembrane</keyword>
<evidence type="ECO:0000313" key="5">
    <source>
        <dbReference type="EMBL" id="CCA14827.1"/>
    </source>
</evidence>
<dbReference type="AlphaFoldDB" id="F0W1A0"/>
<dbReference type="EMBL" id="FR824051">
    <property type="protein sequence ID" value="CCA14827.1"/>
    <property type="molecule type" value="Genomic_DNA"/>
</dbReference>
<reference evidence="5" key="2">
    <citation type="submission" date="2011-02" db="EMBL/GenBank/DDBJ databases">
        <authorList>
            <person name="MacLean D."/>
        </authorList>
    </citation>
    <scope>NUCLEOTIDE SEQUENCE</scope>
</reference>
<dbReference type="Gene3D" id="1.50.10.10">
    <property type="match status" value="1"/>
</dbReference>
<keyword evidence="2" id="KW-0472">Membrane</keyword>
<sequence length="712" mass="79818">MALIHYTLMLIALRASDLDLTVVDEIDRLAENYMLINSAIITTSCDEGRLEKAAKEILNNNYDVELGATLSATSDKGRFHHLKTIDALFAAQAIAHEDFALGANQFRTILSYQRPNGRIPQLVYGPSVPRDWHWIPNAATFYPGPAFWINASVDQKPEETIPSKVAGSQHRSKFVTSTLSVPPLVADIALNIFRLAPFETVMGSVTYKANALEFLCNAYEPMKRFHQFLSDDRTSSGTIQDNSYTSKIPTLFKTLHPWETLSPWSKHWEPYLRQFKQQPDYGKIIEGLKIPEKAEIRFLNGSRLLLSGSDATIIQRYYEPMLYVAHEVTRNASSVYDLAGVEDVEFNSFVLRSLNALVTIGNILSEHASVCAGIATQEQLKADIRDFEDLKAQLEVALLGDAVGNQGLWNDTMQCYNDASKAAIDPHHPSLRNLLPSFAQEMTSERKNSIFSHFLAPSGTFGFLCDQFPIPYYSCESSTSTLTDPTTLLHYNYLMQRSLTENNFYGVAEFLRNRTALMICESDERMNATSIGFDTTSAAGMNFIDDYGVDSSLAAAMILNILLPAVAPFPNPAVPPVDHRMLTVIMFIELTVAFGVALGCFVFSVYFVANRPRANPYKSESSQQVSFDPNEQDRVPLVEAANRNSKTITEQRDQRNQSGRDPRFESTPDLEESLLAEDDDQAYGSFEKSRRVNRDDVRWDSLKDAISVLSPW</sequence>
<evidence type="ECO:0000256" key="1">
    <source>
        <dbReference type="SAM" id="MobiDB-lite"/>
    </source>
</evidence>
<dbReference type="InterPro" id="IPR012341">
    <property type="entry name" value="6hp_glycosidase-like_sf"/>
</dbReference>
<feature type="compositionally biased region" description="Polar residues" evidence="1">
    <location>
        <begin position="618"/>
        <end position="629"/>
    </location>
</feature>
<organism evidence="5">
    <name type="scientific">Albugo laibachii Nc14</name>
    <dbReference type="NCBI Taxonomy" id="890382"/>
    <lineage>
        <taxon>Eukaryota</taxon>
        <taxon>Sar</taxon>
        <taxon>Stramenopiles</taxon>
        <taxon>Oomycota</taxon>
        <taxon>Peronosporomycetes</taxon>
        <taxon>Albuginales</taxon>
        <taxon>Albuginaceae</taxon>
        <taxon>Albugo</taxon>
    </lineage>
</organism>
<accession>F0W1A0</accession>
<name>F0W1A0_9STRA</name>
<dbReference type="HOGENOM" id="CLU_023897_0_0_1"/>
<evidence type="ECO:0000259" key="4">
    <source>
        <dbReference type="Pfam" id="PF22422"/>
    </source>
</evidence>
<protein>
    <submittedName>
        <fullName evidence="5">Uncharacterized protein AlNc14C6G869</fullName>
    </submittedName>
</protein>
<dbReference type="Pfam" id="PF22422">
    <property type="entry name" value="MGH1-like_GH"/>
    <property type="match status" value="1"/>
</dbReference>
<feature type="chain" id="PRO_5003259589" evidence="3">
    <location>
        <begin position="19"/>
        <end position="712"/>
    </location>
</feature>
<feature type="compositionally biased region" description="Acidic residues" evidence="1">
    <location>
        <begin position="668"/>
        <end position="681"/>
    </location>
</feature>
<evidence type="ECO:0000256" key="3">
    <source>
        <dbReference type="SAM" id="SignalP"/>
    </source>
</evidence>
<keyword evidence="2" id="KW-1133">Transmembrane helix</keyword>
<dbReference type="SUPFAM" id="SSF48208">
    <property type="entry name" value="Six-hairpin glycosidases"/>
    <property type="match status" value="1"/>
</dbReference>
<feature type="compositionally biased region" description="Basic and acidic residues" evidence="1">
    <location>
        <begin position="649"/>
        <end position="666"/>
    </location>
</feature>
<dbReference type="InterPro" id="IPR008928">
    <property type="entry name" value="6-hairpin_glycosidase_sf"/>
</dbReference>
<feature type="signal peptide" evidence="3">
    <location>
        <begin position="1"/>
        <end position="18"/>
    </location>
</feature>
<keyword evidence="3" id="KW-0732">Signal</keyword>
<dbReference type="GO" id="GO:0005975">
    <property type="term" value="P:carbohydrate metabolic process"/>
    <property type="evidence" value="ECO:0007669"/>
    <property type="project" value="InterPro"/>
</dbReference>
<proteinExistence type="predicted"/>